<gene>
    <name evidence="2" type="ORF">GCM10007894_25280</name>
</gene>
<reference evidence="2 3" key="1">
    <citation type="journal article" date="2014" name="Int. J. Syst. Evol. Microbiol.">
        <title>Complete genome sequence of Corynebacterium casei LMG S-19264T (=DSM 44701T), isolated from a smear-ripened cheese.</title>
        <authorList>
            <consortium name="US DOE Joint Genome Institute (JGI-PGF)"/>
            <person name="Walter F."/>
            <person name="Albersmeier A."/>
            <person name="Kalinowski J."/>
            <person name="Ruckert C."/>
        </authorList>
    </citation>
    <scope>NUCLEOTIDE SEQUENCE [LARGE SCALE GENOMIC DNA]</scope>
    <source>
        <strain evidence="2 3">NBRC 112785</strain>
    </source>
</reference>
<sequence>MNRYILPIIGAVALVGCKSTPSDQYQDVQLTEAELLSKKWEKLERFPPMYPIEEARAGKEGCASVEYVITPDYQIEDVKVVYSTSKYFAKQAKLNVTKWKWSDLPQGIIQAPVKTNTQFQFCLETGDGHCSQPKPVNNEQCVGEDVVYSVGYSMKR</sequence>
<dbReference type="AlphaFoldDB" id="A0AA37U0U3"/>
<dbReference type="RefSeq" id="WP_095499023.1">
    <property type="nucleotide sequence ID" value="NZ_BSPO01000003.1"/>
</dbReference>
<evidence type="ECO:0000259" key="1">
    <source>
        <dbReference type="Pfam" id="PF03544"/>
    </source>
</evidence>
<organism evidence="2 3">
    <name type="scientific">Paraferrimonas haliotis</name>
    <dbReference type="NCBI Taxonomy" id="2013866"/>
    <lineage>
        <taxon>Bacteria</taxon>
        <taxon>Pseudomonadati</taxon>
        <taxon>Pseudomonadota</taxon>
        <taxon>Gammaproteobacteria</taxon>
        <taxon>Alteromonadales</taxon>
        <taxon>Ferrimonadaceae</taxon>
        <taxon>Paraferrimonas</taxon>
    </lineage>
</organism>
<dbReference type="EMBL" id="BSPO01000003">
    <property type="protein sequence ID" value="GLS84551.1"/>
    <property type="molecule type" value="Genomic_DNA"/>
</dbReference>
<feature type="domain" description="TonB C-terminal" evidence="1">
    <location>
        <begin position="48"/>
        <end position="121"/>
    </location>
</feature>
<keyword evidence="3" id="KW-1185">Reference proteome</keyword>
<proteinExistence type="predicted"/>
<dbReference type="Pfam" id="PF03544">
    <property type="entry name" value="TonB_C"/>
    <property type="match status" value="1"/>
</dbReference>
<evidence type="ECO:0000313" key="2">
    <source>
        <dbReference type="EMBL" id="GLS84551.1"/>
    </source>
</evidence>
<dbReference type="PROSITE" id="PS51257">
    <property type="entry name" value="PROKAR_LIPOPROTEIN"/>
    <property type="match status" value="1"/>
</dbReference>
<dbReference type="InterPro" id="IPR037682">
    <property type="entry name" value="TonB_C"/>
</dbReference>
<accession>A0AA37U0U3</accession>
<evidence type="ECO:0000313" key="3">
    <source>
        <dbReference type="Proteomes" id="UP001157439"/>
    </source>
</evidence>
<comment type="caution">
    <text evidence="2">The sequence shown here is derived from an EMBL/GenBank/DDBJ whole genome shotgun (WGS) entry which is preliminary data.</text>
</comment>
<dbReference type="GO" id="GO:0055085">
    <property type="term" value="P:transmembrane transport"/>
    <property type="evidence" value="ECO:0007669"/>
    <property type="project" value="InterPro"/>
</dbReference>
<dbReference type="SUPFAM" id="SSF74653">
    <property type="entry name" value="TolA/TonB C-terminal domain"/>
    <property type="match status" value="1"/>
</dbReference>
<dbReference type="Proteomes" id="UP001157439">
    <property type="component" value="Unassembled WGS sequence"/>
</dbReference>
<dbReference type="Gene3D" id="3.30.2420.10">
    <property type="entry name" value="TonB"/>
    <property type="match status" value="1"/>
</dbReference>
<name>A0AA37U0U3_9GAMM</name>
<protein>
    <recommendedName>
        <fullName evidence="1">TonB C-terminal domain-containing protein</fullName>
    </recommendedName>
</protein>